<dbReference type="AlphaFoldDB" id="X0VBG4"/>
<organism evidence="1">
    <name type="scientific">marine sediment metagenome</name>
    <dbReference type="NCBI Taxonomy" id="412755"/>
    <lineage>
        <taxon>unclassified sequences</taxon>
        <taxon>metagenomes</taxon>
        <taxon>ecological metagenomes</taxon>
    </lineage>
</organism>
<gene>
    <name evidence="1" type="ORF">S01H1_21847</name>
</gene>
<dbReference type="Gene3D" id="3.30.420.280">
    <property type="match status" value="1"/>
</dbReference>
<dbReference type="EMBL" id="BARS01012195">
    <property type="protein sequence ID" value="GAF97940.1"/>
    <property type="molecule type" value="Genomic_DNA"/>
</dbReference>
<name>X0VBG4_9ZZZZ</name>
<reference evidence="1" key="1">
    <citation type="journal article" date="2014" name="Front. Microbiol.">
        <title>High frequency of phylogenetically diverse reductive dehalogenase-homologous genes in deep subseafloor sedimentary metagenomes.</title>
        <authorList>
            <person name="Kawai M."/>
            <person name="Futagami T."/>
            <person name="Toyoda A."/>
            <person name="Takaki Y."/>
            <person name="Nishi S."/>
            <person name="Hori S."/>
            <person name="Arai W."/>
            <person name="Tsubouchi T."/>
            <person name="Morono Y."/>
            <person name="Uchiyama I."/>
            <person name="Ito T."/>
            <person name="Fujiyama A."/>
            <person name="Inagaki F."/>
            <person name="Takami H."/>
        </authorList>
    </citation>
    <scope>NUCLEOTIDE SEQUENCE</scope>
    <source>
        <strain evidence="1">Expedition CK06-06</strain>
    </source>
</reference>
<proteinExistence type="predicted"/>
<sequence>MYEYLVQFMYKGFERFLAGPVRNRKSTFTNGSSVEVLTQSATSVRGTHIHKLRCDEVELFDEQVFAAAQFTTHSTAQITAALEAISTMHRPYGLMHKLVTAASPVDNIYGAGKKHTAFFKWCVWEVIEKCTDRGCSQCPLEADCDGRAKRASGYLKIDDCITQMRRSSRASWQSEMLCERPSLENVVFAEFEPAVHVAPVDYEVNLPLYRSLDFGFVNPFVCLWIQVDGE</sequence>
<dbReference type="Gene3D" id="3.40.50.300">
    <property type="entry name" value="P-loop containing nucleotide triphosphate hydrolases"/>
    <property type="match status" value="1"/>
</dbReference>
<accession>X0VBG4</accession>
<comment type="caution">
    <text evidence="1">The sequence shown here is derived from an EMBL/GenBank/DDBJ whole genome shotgun (WGS) entry which is preliminary data.</text>
</comment>
<feature type="non-terminal residue" evidence="1">
    <location>
        <position position="230"/>
    </location>
</feature>
<evidence type="ECO:0000313" key="1">
    <source>
        <dbReference type="EMBL" id="GAF97940.1"/>
    </source>
</evidence>
<dbReference type="InterPro" id="IPR027417">
    <property type="entry name" value="P-loop_NTPase"/>
</dbReference>
<protein>
    <submittedName>
        <fullName evidence="1">Uncharacterized protein</fullName>
    </submittedName>
</protein>